<dbReference type="OrthoDB" id="5978656at2759"/>
<gene>
    <name evidence="3" type="ORF">C6P40_003858</name>
</gene>
<proteinExistence type="predicted"/>
<dbReference type="EMBL" id="PUHW01000046">
    <property type="protein sequence ID" value="KAG0690095.1"/>
    <property type="molecule type" value="Genomic_DNA"/>
</dbReference>
<name>A0A9P7BH61_9ASCO</name>
<dbReference type="Gene3D" id="3.40.640.10">
    <property type="entry name" value="Type I PLP-dependent aspartate aminotransferase-like (Major domain)"/>
    <property type="match status" value="1"/>
</dbReference>
<dbReference type="Proteomes" id="UP000697127">
    <property type="component" value="Unassembled WGS sequence"/>
</dbReference>
<keyword evidence="1" id="KW-0663">Pyridoxal phosphate</keyword>
<dbReference type="PANTHER" id="PTHR43586">
    <property type="entry name" value="CYSTEINE DESULFURASE"/>
    <property type="match status" value="1"/>
</dbReference>
<evidence type="ECO:0000256" key="1">
    <source>
        <dbReference type="ARBA" id="ARBA00022898"/>
    </source>
</evidence>
<dbReference type="PANTHER" id="PTHR43586:SF8">
    <property type="entry name" value="CYSTEINE DESULFURASE 1, CHLOROPLASTIC"/>
    <property type="match status" value="1"/>
</dbReference>
<dbReference type="Gene3D" id="3.90.1150.10">
    <property type="entry name" value="Aspartate Aminotransferase, domain 1"/>
    <property type="match status" value="1"/>
</dbReference>
<comment type="caution">
    <text evidence="3">The sequence shown here is derived from an EMBL/GenBank/DDBJ whole genome shotgun (WGS) entry which is preliminary data.</text>
</comment>
<reference evidence="3" key="1">
    <citation type="submission" date="2020-11" db="EMBL/GenBank/DDBJ databases">
        <title>Kefir isolates.</title>
        <authorList>
            <person name="Marcisauskas S."/>
            <person name="Kim Y."/>
            <person name="Blasche S."/>
        </authorList>
    </citation>
    <scope>NUCLEOTIDE SEQUENCE</scope>
    <source>
        <strain evidence="3">Olga-1</strain>
    </source>
</reference>
<organism evidence="3 4">
    <name type="scientific">Pichia californica</name>
    <dbReference type="NCBI Taxonomy" id="460514"/>
    <lineage>
        <taxon>Eukaryota</taxon>
        <taxon>Fungi</taxon>
        <taxon>Dikarya</taxon>
        <taxon>Ascomycota</taxon>
        <taxon>Saccharomycotina</taxon>
        <taxon>Pichiomycetes</taxon>
        <taxon>Pichiales</taxon>
        <taxon>Pichiaceae</taxon>
        <taxon>Pichia</taxon>
    </lineage>
</organism>
<dbReference type="InterPro" id="IPR015421">
    <property type="entry name" value="PyrdxlP-dep_Trfase_major"/>
</dbReference>
<keyword evidence="4" id="KW-1185">Reference proteome</keyword>
<dbReference type="InterPro" id="IPR015422">
    <property type="entry name" value="PyrdxlP-dep_Trfase_small"/>
</dbReference>
<protein>
    <recommendedName>
        <fullName evidence="2">Aminotransferase class V domain-containing protein</fullName>
    </recommendedName>
</protein>
<dbReference type="Pfam" id="PF00266">
    <property type="entry name" value="Aminotran_5"/>
    <property type="match status" value="1"/>
</dbReference>
<sequence>MTLSEKETILKRLRSEVPIVANNDIIYLNASYQPPMNNIVANSIKRYVEQGLYSKNPKPEWINECEIVRSKIAKFIGANSEDMVFTRDTTESCNLFQRSIKFKKGDNVVILRGEHPNQTSGWLGLTTEGLNVKFVEVDESNPDSYNAETFKDSIDDDTIAIGISSIMFHSGLRNDIKSICDEFRPKGIHILVDATQEIGFGKINVKELGVSAMAFGIHKGLSCPTGLGLLYIDPKIILELKDTPPIMSAGSLSNITSTLITPNPYKCFKSAKRYEHLNKAMLQCIALGEYLDFINEISIEFIENHLENLGVYLRLKMSEIGVKVIGPNDINSRSPHSNVLCLESLDWQQFFIDNNVFISKYRAGVRVSFGMYNNQEDVDKFVKVIQKGLDLGMK</sequence>
<dbReference type="SUPFAM" id="SSF53383">
    <property type="entry name" value="PLP-dependent transferases"/>
    <property type="match status" value="1"/>
</dbReference>
<evidence type="ECO:0000313" key="3">
    <source>
        <dbReference type="EMBL" id="KAG0690095.1"/>
    </source>
</evidence>
<evidence type="ECO:0000313" key="4">
    <source>
        <dbReference type="Proteomes" id="UP000697127"/>
    </source>
</evidence>
<dbReference type="AlphaFoldDB" id="A0A9P7BH61"/>
<evidence type="ECO:0000259" key="2">
    <source>
        <dbReference type="Pfam" id="PF00266"/>
    </source>
</evidence>
<dbReference type="InterPro" id="IPR015424">
    <property type="entry name" value="PyrdxlP-dep_Trfase"/>
</dbReference>
<dbReference type="InterPro" id="IPR000192">
    <property type="entry name" value="Aminotrans_V_dom"/>
</dbReference>
<feature type="domain" description="Aminotransferase class V" evidence="2">
    <location>
        <begin position="62"/>
        <end position="381"/>
    </location>
</feature>
<accession>A0A9P7BH61</accession>